<reference evidence="1 2" key="1">
    <citation type="submission" date="2018-11" db="EMBL/GenBank/DDBJ databases">
        <authorList>
            <consortium name="Pathogen Informatics"/>
        </authorList>
    </citation>
    <scope>NUCLEOTIDE SEQUENCE [LARGE SCALE GENOMIC DNA]</scope>
</reference>
<evidence type="ECO:0000313" key="2">
    <source>
        <dbReference type="Proteomes" id="UP000282613"/>
    </source>
</evidence>
<gene>
    <name evidence="1" type="ORF">TASK_LOCUS222</name>
</gene>
<keyword evidence="2" id="KW-1185">Reference proteome</keyword>
<dbReference type="AlphaFoldDB" id="A0A3P6PI25"/>
<dbReference type="EMBL" id="UYRS01000023">
    <property type="protein sequence ID" value="VDK20474.1"/>
    <property type="molecule type" value="Genomic_DNA"/>
</dbReference>
<name>A0A3P6PI25_TAEAS</name>
<accession>A0A3P6PI25</accession>
<evidence type="ECO:0000313" key="1">
    <source>
        <dbReference type="EMBL" id="VDK20474.1"/>
    </source>
</evidence>
<dbReference type="Proteomes" id="UP000282613">
    <property type="component" value="Unassembled WGS sequence"/>
</dbReference>
<sequence length="48" mass="5761">MRRLPPSKGPSSEKEKKNRQKVILWWQRCNTLSINFIPHHEPSSKPHR</sequence>
<organism evidence="1 2">
    <name type="scientific">Taenia asiatica</name>
    <name type="common">Asian tapeworm</name>
    <dbReference type="NCBI Taxonomy" id="60517"/>
    <lineage>
        <taxon>Eukaryota</taxon>
        <taxon>Metazoa</taxon>
        <taxon>Spiralia</taxon>
        <taxon>Lophotrochozoa</taxon>
        <taxon>Platyhelminthes</taxon>
        <taxon>Cestoda</taxon>
        <taxon>Eucestoda</taxon>
        <taxon>Cyclophyllidea</taxon>
        <taxon>Taeniidae</taxon>
        <taxon>Taenia</taxon>
    </lineage>
</organism>
<protein>
    <submittedName>
        <fullName evidence="1">Uncharacterized protein</fullName>
    </submittedName>
</protein>
<proteinExistence type="predicted"/>